<keyword evidence="3" id="KW-1185">Reference proteome</keyword>
<evidence type="ECO:0000256" key="1">
    <source>
        <dbReference type="SAM" id="SignalP"/>
    </source>
</evidence>
<dbReference type="Proteomes" id="UP001501153">
    <property type="component" value="Unassembled WGS sequence"/>
</dbReference>
<dbReference type="EMBL" id="BAABGZ010000080">
    <property type="protein sequence ID" value="GAA4369260.1"/>
    <property type="molecule type" value="Genomic_DNA"/>
</dbReference>
<gene>
    <name evidence="2" type="ORF">GCM10023185_42740</name>
</gene>
<feature type="signal peptide" evidence="1">
    <location>
        <begin position="1"/>
        <end position="18"/>
    </location>
</feature>
<evidence type="ECO:0000313" key="3">
    <source>
        <dbReference type="Proteomes" id="UP001501153"/>
    </source>
</evidence>
<dbReference type="RefSeq" id="WP_345238195.1">
    <property type="nucleotide sequence ID" value="NZ_BAABGZ010000080.1"/>
</dbReference>
<name>A0ABP8IRR3_9BACT</name>
<proteinExistence type="predicted"/>
<evidence type="ECO:0000313" key="2">
    <source>
        <dbReference type="EMBL" id="GAA4369260.1"/>
    </source>
</evidence>
<organism evidence="2 3">
    <name type="scientific">Hymenobacter saemangeumensis</name>
    <dbReference type="NCBI Taxonomy" id="1084522"/>
    <lineage>
        <taxon>Bacteria</taxon>
        <taxon>Pseudomonadati</taxon>
        <taxon>Bacteroidota</taxon>
        <taxon>Cytophagia</taxon>
        <taxon>Cytophagales</taxon>
        <taxon>Hymenobacteraceae</taxon>
        <taxon>Hymenobacter</taxon>
    </lineage>
</organism>
<dbReference type="PROSITE" id="PS51257">
    <property type="entry name" value="PROKAR_LIPOPROTEIN"/>
    <property type="match status" value="1"/>
</dbReference>
<reference evidence="3" key="1">
    <citation type="journal article" date="2019" name="Int. J. Syst. Evol. Microbiol.">
        <title>The Global Catalogue of Microorganisms (GCM) 10K type strain sequencing project: providing services to taxonomists for standard genome sequencing and annotation.</title>
        <authorList>
            <consortium name="The Broad Institute Genomics Platform"/>
            <consortium name="The Broad Institute Genome Sequencing Center for Infectious Disease"/>
            <person name="Wu L."/>
            <person name="Ma J."/>
        </authorList>
    </citation>
    <scope>NUCLEOTIDE SEQUENCE [LARGE SCALE GENOMIC DNA]</scope>
    <source>
        <strain evidence="3">JCM 17923</strain>
    </source>
</reference>
<protein>
    <recommendedName>
        <fullName evidence="4">Lipoprotein</fullName>
    </recommendedName>
</protein>
<feature type="chain" id="PRO_5047162202" description="Lipoprotein" evidence="1">
    <location>
        <begin position="19"/>
        <end position="204"/>
    </location>
</feature>
<keyword evidence="1" id="KW-0732">Signal</keyword>
<sequence length="204" mass="22623">MLKPLAYCCLLTIAGLLAACSSTPSTDRPYLPVTLRQDSFSRTPGRDFDTLSIRRDAFSLLFDNQPYDGQGQRYHAAHVVVATNPQALAGITVGLKTQDSPYLEEGSGMAGTDLGYTSILPDTEGQHYLYYDTPTDHRVELLGTRPDGTRQLEWKISQVLVNEQDVPLAQTRLRALYFAVFIDHNLNEVVEAGELAKLAVRFTD</sequence>
<comment type="caution">
    <text evidence="2">The sequence shown here is derived from an EMBL/GenBank/DDBJ whole genome shotgun (WGS) entry which is preliminary data.</text>
</comment>
<accession>A0ABP8IRR3</accession>
<evidence type="ECO:0008006" key="4">
    <source>
        <dbReference type="Google" id="ProtNLM"/>
    </source>
</evidence>